<protein>
    <submittedName>
        <fullName evidence="2">ABC transporter substrate-binding protein</fullName>
    </submittedName>
</protein>
<evidence type="ECO:0000313" key="3">
    <source>
        <dbReference type="Proteomes" id="UP000306113"/>
    </source>
</evidence>
<evidence type="ECO:0000313" key="2">
    <source>
        <dbReference type="EMBL" id="THD74087.1"/>
    </source>
</evidence>
<dbReference type="Gene3D" id="3.10.450.710">
    <property type="entry name" value="Tgt2/MlaC"/>
    <property type="match status" value="1"/>
</dbReference>
<keyword evidence="3" id="KW-1185">Reference proteome</keyword>
<evidence type="ECO:0000256" key="1">
    <source>
        <dbReference type="SAM" id="SignalP"/>
    </source>
</evidence>
<dbReference type="InterPro" id="IPR008869">
    <property type="entry name" value="MlaC/ttg2D"/>
</dbReference>
<name>A0A4V3UZ23_9RHOB</name>
<keyword evidence="1" id="KW-0732">Signal</keyword>
<feature type="chain" id="PRO_5021005118" evidence="1">
    <location>
        <begin position="29"/>
        <end position="200"/>
    </location>
</feature>
<dbReference type="Pfam" id="PF05494">
    <property type="entry name" value="MlaC"/>
    <property type="match status" value="1"/>
</dbReference>
<dbReference type="InterPro" id="IPR042245">
    <property type="entry name" value="Tgt2/MlaC_sf"/>
</dbReference>
<dbReference type="Proteomes" id="UP000306113">
    <property type="component" value="Unassembled WGS sequence"/>
</dbReference>
<dbReference type="RefSeq" id="WP_136339297.1">
    <property type="nucleotide sequence ID" value="NZ_SSMD01000004.1"/>
</dbReference>
<sequence length="200" mass="22339">MSRFTRRTFMATSAAALMALALPLPAFALNDAEARGLVDNLVSEINDVIASGKSETAMYGDFERIFRKYADLPYIAAYAMGVDARRASDSQKKAFTNAFTGYISRKYGKRFREFIGGRLEVQGVKQVKSFYQVTTTAFLRGEAPFEVDFHVSDRSGKNLFFNMYIEGINMLLTEREEVGSMLDRRKGDIDAMIADLAKAG</sequence>
<gene>
    <name evidence="2" type="ORF">E7681_10820</name>
</gene>
<accession>A0A4V3UZ23</accession>
<dbReference type="InterPro" id="IPR006311">
    <property type="entry name" value="TAT_signal"/>
</dbReference>
<dbReference type="PROSITE" id="PS51318">
    <property type="entry name" value="TAT"/>
    <property type="match status" value="1"/>
</dbReference>
<reference evidence="2 3" key="1">
    <citation type="submission" date="2019-04" db="EMBL/GenBank/DDBJ databases">
        <title>Draft genome sequence of Youngimonas vesicularis.</title>
        <authorList>
            <person name="Hameed A."/>
        </authorList>
    </citation>
    <scope>NUCLEOTIDE SEQUENCE [LARGE SCALE GENOMIC DNA]</scope>
    <source>
        <strain evidence="2 3">CC-AMW-E</strain>
    </source>
</reference>
<organism evidence="2 3">
    <name type="scientific">Thalassobius vesicularis</name>
    <dbReference type="NCBI Taxonomy" id="1294297"/>
    <lineage>
        <taxon>Bacteria</taxon>
        <taxon>Pseudomonadati</taxon>
        <taxon>Pseudomonadota</taxon>
        <taxon>Alphaproteobacteria</taxon>
        <taxon>Rhodobacterales</taxon>
        <taxon>Roseobacteraceae</taxon>
        <taxon>Thalassovita</taxon>
    </lineage>
</organism>
<dbReference type="AlphaFoldDB" id="A0A4V3UZ23"/>
<dbReference type="PANTHER" id="PTHR36573">
    <property type="entry name" value="INTERMEMBRANE PHOSPHOLIPID TRANSPORT SYSTEM BINDING PROTEIN MLAC"/>
    <property type="match status" value="1"/>
</dbReference>
<feature type="signal peptide" evidence="1">
    <location>
        <begin position="1"/>
        <end position="28"/>
    </location>
</feature>
<comment type="caution">
    <text evidence="2">The sequence shown here is derived from an EMBL/GenBank/DDBJ whole genome shotgun (WGS) entry which is preliminary data.</text>
</comment>
<proteinExistence type="predicted"/>
<dbReference type="OrthoDB" id="7839352at2"/>
<dbReference type="EMBL" id="SSMD01000004">
    <property type="protein sequence ID" value="THD74087.1"/>
    <property type="molecule type" value="Genomic_DNA"/>
</dbReference>
<dbReference type="PANTHER" id="PTHR36573:SF1">
    <property type="entry name" value="INTERMEMBRANE PHOSPHOLIPID TRANSPORT SYSTEM BINDING PROTEIN MLAC"/>
    <property type="match status" value="1"/>
</dbReference>